<evidence type="ECO:0000259" key="7">
    <source>
        <dbReference type="PROSITE" id="PS51184"/>
    </source>
</evidence>
<dbReference type="RefSeq" id="XP_013761012.1">
    <property type="nucleotide sequence ID" value="XM_013905558.1"/>
</dbReference>
<dbReference type="SMART" id="SM00558">
    <property type="entry name" value="JmjC"/>
    <property type="match status" value="1"/>
</dbReference>
<dbReference type="Pfam" id="PF13621">
    <property type="entry name" value="Cupin_8"/>
    <property type="match status" value="1"/>
</dbReference>
<protein>
    <recommendedName>
        <fullName evidence="7">JmjC domain-containing protein</fullName>
    </recommendedName>
</protein>
<comment type="subcellular location">
    <subcellularLocation>
        <location evidence="2">Nucleus</location>
    </subcellularLocation>
</comment>
<name>A0A0L0DUQ6_THETB</name>
<dbReference type="EMBL" id="GL349440">
    <property type="protein sequence ID" value="KNC55965.1"/>
    <property type="molecule type" value="Genomic_DNA"/>
</dbReference>
<reference evidence="8 9" key="1">
    <citation type="submission" date="2010-05" db="EMBL/GenBank/DDBJ databases">
        <title>The Genome Sequence of Thecamonas trahens ATCC 50062.</title>
        <authorList>
            <consortium name="The Broad Institute Genome Sequencing Platform"/>
            <person name="Russ C."/>
            <person name="Cuomo C."/>
            <person name="Shea T."/>
            <person name="Young S.K."/>
            <person name="Zeng Q."/>
            <person name="Koehrsen M."/>
            <person name="Haas B."/>
            <person name="Borodovsky M."/>
            <person name="Guigo R."/>
            <person name="Alvarado L."/>
            <person name="Berlin A."/>
            <person name="Bochicchio J."/>
            <person name="Borenstein D."/>
            <person name="Chapman S."/>
            <person name="Chen Z."/>
            <person name="Freedman E."/>
            <person name="Gellesch M."/>
            <person name="Goldberg J."/>
            <person name="Griggs A."/>
            <person name="Gujja S."/>
            <person name="Heilman E."/>
            <person name="Heiman D."/>
            <person name="Hepburn T."/>
            <person name="Howarth C."/>
            <person name="Jen D."/>
            <person name="Larson L."/>
            <person name="Mehta T."/>
            <person name="Park D."/>
            <person name="Pearson M."/>
            <person name="Roberts A."/>
            <person name="Saif S."/>
            <person name="Shenoy N."/>
            <person name="Sisk P."/>
            <person name="Stolte C."/>
            <person name="Sykes S."/>
            <person name="Thomson T."/>
            <person name="Walk T."/>
            <person name="White J."/>
            <person name="Yandava C."/>
            <person name="Burger G."/>
            <person name="Gray M.W."/>
            <person name="Holland P.W.H."/>
            <person name="King N."/>
            <person name="Lang F.B.F."/>
            <person name="Roger A.J."/>
            <person name="Ruiz-Trillo I."/>
            <person name="Lander E."/>
            <person name="Nusbaum C."/>
        </authorList>
    </citation>
    <scope>NUCLEOTIDE SEQUENCE [LARGE SCALE GENOMIC DNA]</scope>
    <source>
        <strain evidence="8 9">ATCC 50062</strain>
    </source>
</reference>
<dbReference type="GO" id="GO:0046872">
    <property type="term" value="F:metal ion binding"/>
    <property type="evidence" value="ECO:0007669"/>
    <property type="project" value="UniProtKB-KW"/>
</dbReference>
<keyword evidence="5" id="KW-0408">Iron</keyword>
<dbReference type="PROSITE" id="PS51184">
    <property type="entry name" value="JMJC"/>
    <property type="match status" value="1"/>
</dbReference>
<keyword evidence="6" id="KW-0539">Nucleus</keyword>
<proteinExistence type="predicted"/>
<accession>A0A0L0DUQ6</accession>
<sequence length="420" mass="45395">MDVRDFVVDQSSRGADGLVELRDRPLLIRGSSAAQWPALRRWSDAAAMKKAMAGVELAFRNASAGSPVFVPVGERMLSLGAIDAFEMQTAVGLESFYADDASRGDGDDDGDGWLLYHTGDVDGEWAPVKGDLRVEELELEAGVSRSMVWVGRAGVVANTHYDTSYNLHIQITGAKQWILHPPSASVDVEPFPWLHVHYRQARDMQANHDDALIITVRPGEILYVPPFWWHSVRAVERSYSVSVLSPAVGERSAAELLAMPPPRPPAQAGRGFKARALEVVASARALVFGAGVSWDAVMELVEARYARLPIGSSSQMRALTKAACWPTERAAIDLATASDTSDELAISSGGSNRLTRRKKIDAGAVASRAALWAASRIPLLTDVVVDGREAIATDLMEVIASDLFGDDGRFVGRFWAACGV</sequence>
<dbReference type="Proteomes" id="UP000054408">
    <property type="component" value="Unassembled WGS sequence"/>
</dbReference>
<evidence type="ECO:0000256" key="6">
    <source>
        <dbReference type="ARBA" id="ARBA00023242"/>
    </source>
</evidence>
<dbReference type="GeneID" id="25561692"/>
<evidence type="ECO:0000256" key="2">
    <source>
        <dbReference type="ARBA" id="ARBA00004123"/>
    </source>
</evidence>
<dbReference type="GO" id="GO:0005634">
    <property type="term" value="C:nucleus"/>
    <property type="evidence" value="ECO:0007669"/>
    <property type="project" value="UniProtKB-SubCell"/>
</dbReference>
<comment type="cofactor">
    <cofactor evidence="1">
        <name>Fe(2+)</name>
        <dbReference type="ChEBI" id="CHEBI:29033"/>
    </cofactor>
</comment>
<organism evidence="8 9">
    <name type="scientific">Thecamonas trahens ATCC 50062</name>
    <dbReference type="NCBI Taxonomy" id="461836"/>
    <lineage>
        <taxon>Eukaryota</taxon>
        <taxon>Apusozoa</taxon>
        <taxon>Apusomonadida</taxon>
        <taxon>Apusomonadidae</taxon>
        <taxon>Thecamonas</taxon>
    </lineage>
</organism>
<dbReference type="InterPro" id="IPR003347">
    <property type="entry name" value="JmjC_dom"/>
</dbReference>
<dbReference type="PANTHER" id="PTHR12461">
    <property type="entry name" value="HYPOXIA-INDUCIBLE FACTOR 1 ALPHA INHIBITOR-RELATED"/>
    <property type="match status" value="1"/>
</dbReference>
<evidence type="ECO:0000256" key="1">
    <source>
        <dbReference type="ARBA" id="ARBA00001954"/>
    </source>
</evidence>
<dbReference type="InterPro" id="IPR041667">
    <property type="entry name" value="Cupin_8"/>
</dbReference>
<dbReference type="eggNOG" id="KOG2132">
    <property type="taxonomic scope" value="Eukaryota"/>
</dbReference>
<evidence type="ECO:0000313" key="9">
    <source>
        <dbReference type="Proteomes" id="UP000054408"/>
    </source>
</evidence>
<dbReference type="OrthoDB" id="47172at2759"/>
<dbReference type="SUPFAM" id="SSF51197">
    <property type="entry name" value="Clavaminate synthase-like"/>
    <property type="match status" value="1"/>
</dbReference>
<keyword evidence="3" id="KW-0479">Metal-binding</keyword>
<keyword evidence="4" id="KW-0560">Oxidoreductase</keyword>
<evidence type="ECO:0000313" key="8">
    <source>
        <dbReference type="EMBL" id="KNC55965.1"/>
    </source>
</evidence>
<dbReference type="Gene3D" id="2.60.120.650">
    <property type="entry name" value="Cupin"/>
    <property type="match status" value="1"/>
</dbReference>
<keyword evidence="9" id="KW-1185">Reference proteome</keyword>
<evidence type="ECO:0000256" key="4">
    <source>
        <dbReference type="ARBA" id="ARBA00023002"/>
    </source>
</evidence>
<evidence type="ECO:0000256" key="5">
    <source>
        <dbReference type="ARBA" id="ARBA00023004"/>
    </source>
</evidence>
<dbReference type="AlphaFoldDB" id="A0A0L0DUQ6"/>
<dbReference type="GO" id="GO:0016491">
    <property type="term" value="F:oxidoreductase activity"/>
    <property type="evidence" value="ECO:0007669"/>
    <property type="project" value="UniProtKB-KW"/>
</dbReference>
<feature type="domain" description="JmjC" evidence="7">
    <location>
        <begin position="99"/>
        <end position="260"/>
    </location>
</feature>
<gene>
    <name evidence="8" type="ORF">AMSG_01979</name>
</gene>
<evidence type="ECO:0000256" key="3">
    <source>
        <dbReference type="ARBA" id="ARBA00022723"/>
    </source>
</evidence>
<dbReference type="PANTHER" id="PTHR12461:SF106">
    <property type="entry name" value="BIFUNCTIONAL PEPTIDASE AND ARGINYL-HYDROXYLASE JMJD5"/>
    <property type="match status" value="1"/>
</dbReference>